<dbReference type="Pfam" id="PF00106">
    <property type="entry name" value="adh_short"/>
    <property type="match status" value="1"/>
</dbReference>
<dbReference type="Proteomes" id="UP000256645">
    <property type="component" value="Unassembled WGS sequence"/>
</dbReference>
<sequence length="247" mass="26496">MTSEQTIVLITGANQGVGFETAKNLLLSDVKYHILLGSRDITKGNEAVAKMQGFPIKGTVEVVQIDVSSDESVDAAAKHVQETYARLDTLVNNAGIIRPGLPIRDAMREVLATNLIGAASVTEAFLPLLRKSKSPRLIFVSSSTGSLTHASTPGTKYHSPSAMEYRSSKAALNMVMVQYWIKLKDEGFVVIGADPGLVATNFMDPEMLRKRGAAEPEVGGERVACVVRGDRDDGAGKLCGEYGVCPW</sequence>
<gene>
    <name evidence="2" type="ORF">BP6252_05699</name>
</gene>
<dbReference type="PANTHER" id="PTHR43544:SF32">
    <property type="entry name" value="CHAIN DEHYDROGENASE, PUTATIVE (AFU_ORTHOLOGUE AFUA_5G01530)-RELATED"/>
    <property type="match status" value="1"/>
</dbReference>
<dbReference type="GO" id="GO:0005737">
    <property type="term" value="C:cytoplasm"/>
    <property type="evidence" value="ECO:0007669"/>
    <property type="project" value="TreeGrafter"/>
</dbReference>
<reference evidence="2 3" key="1">
    <citation type="journal article" date="2018" name="IMA Fungus">
        <title>IMA Genome-F 9: Draft genome sequence of Annulohypoxylon stygium, Aspergillus mulundensis, Berkeleyomyces basicola (syn. Thielaviopsis basicola), Ceratocystis smalleyi, two Cercospora beticola strains, Coleophoma cylindrospora, Fusarium fracticaudum, Phialophora cf. hyalina, and Morchella septimelata.</title>
        <authorList>
            <person name="Wingfield B.D."/>
            <person name="Bills G.F."/>
            <person name="Dong Y."/>
            <person name="Huang W."/>
            <person name="Nel W.J."/>
            <person name="Swalarsk-Parry B.S."/>
            <person name="Vaghefi N."/>
            <person name="Wilken P.M."/>
            <person name="An Z."/>
            <person name="de Beer Z.W."/>
            <person name="De Vos L."/>
            <person name="Chen L."/>
            <person name="Duong T.A."/>
            <person name="Gao Y."/>
            <person name="Hammerbacher A."/>
            <person name="Kikkert J.R."/>
            <person name="Li Y."/>
            <person name="Li H."/>
            <person name="Li K."/>
            <person name="Li Q."/>
            <person name="Liu X."/>
            <person name="Ma X."/>
            <person name="Naidoo K."/>
            <person name="Pethybridge S.J."/>
            <person name="Sun J."/>
            <person name="Steenkamp E.T."/>
            <person name="van der Nest M.A."/>
            <person name="van Wyk S."/>
            <person name="Wingfield M.J."/>
            <person name="Xiong C."/>
            <person name="Yue Q."/>
            <person name="Zhang X."/>
        </authorList>
    </citation>
    <scope>NUCLEOTIDE SEQUENCE [LARGE SCALE GENOMIC DNA]</scope>
    <source>
        <strain evidence="2 3">BP6252</strain>
    </source>
</reference>
<accession>A0A3D8RUJ7</accession>
<dbReference type="PANTHER" id="PTHR43544">
    <property type="entry name" value="SHORT-CHAIN DEHYDROGENASE/REDUCTASE"/>
    <property type="match status" value="1"/>
</dbReference>
<dbReference type="OrthoDB" id="1933717at2759"/>
<dbReference type="GO" id="GO:0019748">
    <property type="term" value="P:secondary metabolic process"/>
    <property type="evidence" value="ECO:0007669"/>
    <property type="project" value="TreeGrafter"/>
</dbReference>
<dbReference type="EMBL" id="PDLM01000005">
    <property type="protein sequence ID" value="RDW77646.1"/>
    <property type="molecule type" value="Genomic_DNA"/>
</dbReference>
<proteinExistence type="inferred from homology"/>
<comment type="caution">
    <text evidence="2">The sequence shown here is derived from an EMBL/GenBank/DDBJ whole genome shotgun (WGS) entry which is preliminary data.</text>
</comment>
<evidence type="ECO:0000256" key="1">
    <source>
        <dbReference type="ARBA" id="ARBA00006484"/>
    </source>
</evidence>
<name>A0A3D8RUJ7_9HELO</name>
<dbReference type="InterPro" id="IPR036291">
    <property type="entry name" value="NAD(P)-bd_dom_sf"/>
</dbReference>
<dbReference type="InterPro" id="IPR002347">
    <property type="entry name" value="SDR_fam"/>
</dbReference>
<dbReference type="PRINTS" id="PR00081">
    <property type="entry name" value="GDHRDH"/>
</dbReference>
<evidence type="ECO:0000313" key="2">
    <source>
        <dbReference type="EMBL" id="RDW77646.1"/>
    </source>
</evidence>
<dbReference type="Gene3D" id="3.40.50.720">
    <property type="entry name" value="NAD(P)-binding Rossmann-like Domain"/>
    <property type="match status" value="1"/>
</dbReference>
<dbReference type="GO" id="GO:0016491">
    <property type="term" value="F:oxidoreductase activity"/>
    <property type="evidence" value="ECO:0007669"/>
    <property type="project" value="TreeGrafter"/>
</dbReference>
<keyword evidence="3" id="KW-1185">Reference proteome</keyword>
<dbReference type="SUPFAM" id="SSF51735">
    <property type="entry name" value="NAD(P)-binding Rossmann-fold domains"/>
    <property type="match status" value="1"/>
</dbReference>
<dbReference type="AlphaFoldDB" id="A0A3D8RUJ7"/>
<dbReference type="InterPro" id="IPR051468">
    <property type="entry name" value="Fungal_SecMetab_SDRs"/>
</dbReference>
<organism evidence="2 3">
    <name type="scientific">Coleophoma cylindrospora</name>
    <dbReference type="NCBI Taxonomy" id="1849047"/>
    <lineage>
        <taxon>Eukaryota</taxon>
        <taxon>Fungi</taxon>
        <taxon>Dikarya</taxon>
        <taxon>Ascomycota</taxon>
        <taxon>Pezizomycotina</taxon>
        <taxon>Leotiomycetes</taxon>
        <taxon>Helotiales</taxon>
        <taxon>Dermateaceae</taxon>
        <taxon>Coleophoma</taxon>
    </lineage>
</organism>
<comment type="similarity">
    <text evidence="1">Belongs to the short-chain dehydrogenases/reductases (SDR) family.</text>
</comment>
<evidence type="ECO:0000313" key="3">
    <source>
        <dbReference type="Proteomes" id="UP000256645"/>
    </source>
</evidence>
<protein>
    <submittedName>
        <fullName evidence="2">Uncharacterized protein</fullName>
    </submittedName>
</protein>